<gene>
    <name evidence="2" type="ORF">KM029_21260</name>
</gene>
<dbReference type="Proteomes" id="UP000682802">
    <property type="component" value="Chromosome 2"/>
</dbReference>
<dbReference type="Gene3D" id="2.60.40.10">
    <property type="entry name" value="Immunoglobulins"/>
    <property type="match status" value="1"/>
</dbReference>
<keyword evidence="1" id="KW-0732">Signal</keyword>
<reference evidence="2 3" key="1">
    <citation type="submission" date="2021-05" db="EMBL/GenBank/DDBJ databases">
        <title>Comparative genomic studies on the polysaccharide-degrading batcterial strains of the Flammeovirga genus.</title>
        <authorList>
            <person name="Zewei F."/>
            <person name="Zheng Z."/>
            <person name="Yu L."/>
            <person name="Ruyue G."/>
            <person name="Yanhong M."/>
            <person name="Yuanyuan C."/>
            <person name="Jingyan G."/>
            <person name="Wenjun H."/>
        </authorList>
    </citation>
    <scope>NUCLEOTIDE SEQUENCE [LARGE SCALE GENOMIC DNA]</scope>
    <source>
        <strain evidence="2 3">YS10</strain>
    </source>
</reference>
<accession>A0ABX8H2S1</accession>
<keyword evidence="3" id="KW-1185">Reference proteome</keyword>
<dbReference type="InterPro" id="IPR026444">
    <property type="entry name" value="Secre_tail"/>
</dbReference>
<sequence length="315" mass="35289">MKNLYLLSLLFVVFMSCTSNDFEGVGDFETANGNNNIEIDGEIIFKDTLFDNTVFNVSNKAVLTFNNVQLNSCEILLKNQSELYFEQEIEVYDTLIVHKNGSDNQGAICTVGEVNFTIIKDGTSESTTIDGCYGDDLPVEMIYFNSTISAPKNNVLLEWGTASEINADRFDVERSTDNRNWANIGTIKAAGNSNVKLEYSFNDTALPKATIVYYRLIQVDFDGKGFKYGPNAVHLDNSERTLTIYPNPIKFGEDLNILSSFNEMDVRIYDASGRTYTEFTSDLNHAKVPMIFGKGMLFIEVKSGKTKIVEKLIVN</sequence>
<evidence type="ECO:0000313" key="3">
    <source>
        <dbReference type="Proteomes" id="UP000682802"/>
    </source>
</evidence>
<evidence type="ECO:0000256" key="1">
    <source>
        <dbReference type="SAM" id="SignalP"/>
    </source>
</evidence>
<organism evidence="2 3">
    <name type="scientific">Flammeovirga kamogawensis</name>
    <dbReference type="NCBI Taxonomy" id="373891"/>
    <lineage>
        <taxon>Bacteria</taxon>
        <taxon>Pseudomonadati</taxon>
        <taxon>Bacteroidota</taxon>
        <taxon>Cytophagia</taxon>
        <taxon>Cytophagales</taxon>
        <taxon>Flammeovirgaceae</taxon>
        <taxon>Flammeovirga</taxon>
    </lineage>
</organism>
<evidence type="ECO:0000313" key="2">
    <source>
        <dbReference type="EMBL" id="QWG10213.1"/>
    </source>
</evidence>
<dbReference type="RefSeq" id="WP_144075825.1">
    <property type="nucleotide sequence ID" value="NZ_CP076129.1"/>
</dbReference>
<feature type="chain" id="PRO_5046366385" evidence="1">
    <location>
        <begin position="22"/>
        <end position="315"/>
    </location>
</feature>
<dbReference type="PROSITE" id="PS51257">
    <property type="entry name" value="PROKAR_LIPOPROTEIN"/>
    <property type="match status" value="1"/>
</dbReference>
<dbReference type="NCBIfam" id="TIGR04183">
    <property type="entry name" value="Por_Secre_tail"/>
    <property type="match status" value="1"/>
</dbReference>
<dbReference type="EMBL" id="CP076129">
    <property type="protein sequence ID" value="QWG10213.1"/>
    <property type="molecule type" value="Genomic_DNA"/>
</dbReference>
<proteinExistence type="predicted"/>
<dbReference type="InterPro" id="IPR013783">
    <property type="entry name" value="Ig-like_fold"/>
</dbReference>
<protein>
    <submittedName>
        <fullName evidence="2">T9SS type A sorting domain-containing protein</fullName>
    </submittedName>
</protein>
<name>A0ABX8H2S1_9BACT</name>
<feature type="signal peptide" evidence="1">
    <location>
        <begin position="1"/>
        <end position="21"/>
    </location>
</feature>